<feature type="transmembrane region" description="Helical" evidence="6">
    <location>
        <begin position="45"/>
        <end position="67"/>
    </location>
</feature>
<dbReference type="Proteomes" id="UP000537130">
    <property type="component" value="Unassembled WGS sequence"/>
</dbReference>
<evidence type="ECO:0000256" key="6">
    <source>
        <dbReference type="RuleBase" id="RU363041"/>
    </source>
</evidence>
<feature type="transmembrane region" description="Helical" evidence="6">
    <location>
        <begin position="242"/>
        <end position="260"/>
    </location>
</feature>
<reference evidence="7 8" key="1">
    <citation type="submission" date="2020-08" db="EMBL/GenBank/DDBJ databases">
        <title>Genomic Encyclopedia of Type Strains, Phase III (KMG-III): the genomes of soil and plant-associated and newly described type strains.</title>
        <authorList>
            <person name="Whitman W."/>
        </authorList>
    </citation>
    <scope>NUCLEOTIDE SEQUENCE [LARGE SCALE GENOMIC DNA]</scope>
    <source>
        <strain evidence="7 8">CECT 8654</strain>
    </source>
</reference>
<comment type="caution">
    <text evidence="7">The sequence shown here is derived from an EMBL/GenBank/DDBJ whole genome shotgun (WGS) entry which is preliminary data.</text>
</comment>
<dbReference type="AlphaFoldDB" id="A0A7W4W6J4"/>
<feature type="transmembrane region" description="Helical" evidence="6">
    <location>
        <begin position="177"/>
        <end position="199"/>
    </location>
</feature>
<evidence type="ECO:0000256" key="4">
    <source>
        <dbReference type="ARBA" id="ARBA00022989"/>
    </source>
</evidence>
<comment type="similarity">
    <text evidence="2 6">Belongs to the 4-toluene sulfonate uptake permease (TSUP) (TC 2.A.102) family.</text>
</comment>
<feature type="transmembrane region" description="Helical" evidence="6">
    <location>
        <begin position="6"/>
        <end position="33"/>
    </location>
</feature>
<evidence type="ECO:0000256" key="3">
    <source>
        <dbReference type="ARBA" id="ARBA00022692"/>
    </source>
</evidence>
<keyword evidence="5 6" id="KW-0472">Membrane</keyword>
<feature type="transmembrane region" description="Helical" evidence="6">
    <location>
        <begin position="211"/>
        <end position="230"/>
    </location>
</feature>
<comment type="subcellular location">
    <subcellularLocation>
        <location evidence="6">Cell membrane</location>
        <topology evidence="6">Multi-pass membrane protein</topology>
    </subcellularLocation>
    <subcellularLocation>
        <location evidence="1">Membrane</location>
        <topology evidence="1">Multi-pass membrane protein</topology>
    </subcellularLocation>
</comment>
<dbReference type="GO" id="GO:0005886">
    <property type="term" value="C:plasma membrane"/>
    <property type="evidence" value="ECO:0007669"/>
    <property type="project" value="UniProtKB-SubCell"/>
</dbReference>
<evidence type="ECO:0000256" key="1">
    <source>
        <dbReference type="ARBA" id="ARBA00004141"/>
    </source>
</evidence>
<keyword evidence="6" id="KW-1003">Cell membrane</keyword>
<evidence type="ECO:0000256" key="2">
    <source>
        <dbReference type="ARBA" id="ARBA00009142"/>
    </source>
</evidence>
<dbReference type="PANTHER" id="PTHR43483">
    <property type="entry name" value="MEMBRANE TRANSPORTER PROTEIN HI_0806-RELATED"/>
    <property type="match status" value="1"/>
</dbReference>
<dbReference type="EMBL" id="JACHWY010000003">
    <property type="protein sequence ID" value="MBB3048381.1"/>
    <property type="molecule type" value="Genomic_DNA"/>
</dbReference>
<keyword evidence="4 6" id="KW-1133">Transmembrane helix</keyword>
<gene>
    <name evidence="7" type="ORF">FHR99_002655</name>
</gene>
<feature type="transmembrane region" description="Helical" evidence="6">
    <location>
        <begin position="105"/>
        <end position="125"/>
    </location>
</feature>
<dbReference type="Pfam" id="PF01925">
    <property type="entry name" value="TauE"/>
    <property type="match status" value="1"/>
</dbReference>
<organism evidence="7 8">
    <name type="scientific">Litorivivens lipolytica</name>
    <dbReference type="NCBI Taxonomy" id="1524264"/>
    <lineage>
        <taxon>Bacteria</taxon>
        <taxon>Pseudomonadati</taxon>
        <taxon>Pseudomonadota</taxon>
        <taxon>Gammaproteobacteria</taxon>
        <taxon>Litorivivens</taxon>
    </lineage>
</organism>
<feature type="transmembrane region" description="Helical" evidence="6">
    <location>
        <begin position="79"/>
        <end position="98"/>
    </location>
</feature>
<evidence type="ECO:0000313" key="8">
    <source>
        <dbReference type="Proteomes" id="UP000537130"/>
    </source>
</evidence>
<evidence type="ECO:0000313" key="7">
    <source>
        <dbReference type="EMBL" id="MBB3048381.1"/>
    </source>
</evidence>
<proteinExistence type="inferred from homology"/>
<dbReference type="InterPro" id="IPR002781">
    <property type="entry name" value="TM_pro_TauE-like"/>
</dbReference>
<dbReference type="PANTHER" id="PTHR43483:SF3">
    <property type="entry name" value="MEMBRANE TRANSPORTER PROTEIN HI_0806-RELATED"/>
    <property type="match status" value="1"/>
</dbReference>
<keyword evidence="8" id="KW-1185">Reference proteome</keyword>
<sequence length="263" mass="27509">MVLVSYLLVGAIAGLTAGLFGVGGGLIIVPALVFSFTLLEFPAAILMQLAIGTSLATIVFTSISSVRAHHLYGNVDWPLFWKLAPAIALGVILGVHTAAGMAGALLQLLFGAFALLVALQMGLNFKPKPGRVVPGRLGSSLAGTVIGYVSALFGIGGGSLTVPYLSWSNVRMQQAVGVSAACGLPIALVGFATNIWAGWGREGLPTYSTGFVYWPAFLGIVSTSTLFARAGARLAQRLPERHLKRVFALFLGIIGLQFILRNL</sequence>
<dbReference type="RefSeq" id="WP_183411168.1">
    <property type="nucleotide sequence ID" value="NZ_JACHWY010000003.1"/>
</dbReference>
<protein>
    <recommendedName>
        <fullName evidence="6">Probable membrane transporter protein</fullName>
    </recommendedName>
</protein>
<keyword evidence="3 6" id="KW-0812">Transmembrane</keyword>
<accession>A0A7W4W6J4</accession>
<feature type="transmembrane region" description="Helical" evidence="6">
    <location>
        <begin position="145"/>
        <end position="165"/>
    </location>
</feature>
<name>A0A7W4W6J4_9GAMM</name>
<evidence type="ECO:0000256" key="5">
    <source>
        <dbReference type="ARBA" id="ARBA00023136"/>
    </source>
</evidence>